<comment type="function">
    <text evidence="7">Aspartyl-tRNA synthetase with relaxed tRNA specificity since it is able to aspartylate not only its cognate tRNA(Asp) but also tRNA(Asn). Reaction proceeds in two steps: L-aspartate is first activated by ATP to form Asp-AMP and then transferred to the acceptor end of tRNA(Asp/Asn).</text>
</comment>
<dbReference type="GO" id="GO:0004815">
    <property type="term" value="F:aspartate-tRNA ligase activity"/>
    <property type="evidence" value="ECO:0007669"/>
    <property type="project" value="UniProtKB-UniRule"/>
</dbReference>
<dbReference type="PANTHER" id="PTHR22594">
    <property type="entry name" value="ASPARTYL/LYSYL-TRNA SYNTHETASE"/>
    <property type="match status" value="1"/>
</dbReference>
<dbReference type="InterPro" id="IPR004115">
    <property type="entry name" value="GAD-like_sf"/>
</dbReference>
<reference evidence="9" key="1">
    <citation type="journal article" date="2021" name="PeerJ">
        <title>Extensive microbial diversity within the chicken gut microbiome revealed by metagenomics and culture.</title>
        <authorList>
            <person name="Gilroy R."/>
            <person name="Ravi A."/>
            <person name="Getino M."/>
            <person name="Pursley I."/>
            <person name="Horton D.L."/>
            <person name="Alikhan N.F."/>
            <person name="Baker D."/>
            <person name="Gharbi K."/>
            <person name="Hall N."/>
            <person name="Watson M."/>
            <person name="Adriaenssens E.M."/>
            <person name="Foster-Nyarko E."/>
            <person name="Jarju S."/>
            <person name="Secka A."/>
            <person name="Antonio M."/>
            <person name="Oren A."/>
            <person name="Chaudhuri R.R."/>
            <person name="La Ragione R."/>
            <person name="Hildebrand F."/>
            <person name="Pallen M.J."/>
        </authorList>
    </citation>
    <scope>NUCLEOTIDE SEQUENCE</scope>
    <source>
        <strain evidence="9">14975</strain>
    </source>
</reference>
<dbReference type="GO" id="GO:0006422">
    <property type="term" value="P:aspartyl-tRNA aminoacylation"/>
    <property type="evidence" value="ECO:0007669"/>
    <property type="project" value="UniProtKB-UniRule"/>
</dbReference>
<dbReference type="InterPro" id="IPR045864">
    <property type="entry name" value="aa-tRNA-synth_II/BPL/LPL"/>
</dbReference>
<dbReference type="InterPro" id="IPR006195">
    <property type="entry name" value="aa-tRNA-synth_II"/>
</dbReference>
<comment type="catalytic activity">
    <reaction evidence="7">
        <text>tRNA(Asx) + L-aspartate + ATP = L-aspartyl-tRNA(Asx) + AMP + diphosphate</text>
        <dbReference type="Rhea" id="RHEA:18349"/>
        <dbReference type="Rhea" id="RHEA-COMP:9710"/>
        <dbReference type="Rhea" id="RHEA-COMP:9711"/>
        <dbReference type="ChEBI" id="CHEBI:29991"/>
        <dbReference type="ChEBI" id="CHEBI:30616"/>
        <dbReference type="ChEBI" id="CHEBI:33019"/>
        <dbReference type="ChEBI" id="CHEBI:78442"/>
        <dbReference type="ChEBI" id="CHEBI:78516"/>
        <dbReference type="ChEBI" id="CHEBI:456215"/>
        <dbReference type="EC" id="6.1.1.23"/>
    </reaction>
</comment>
<dbReference type="SUPFAM" id="SSF50249">
    <property type="entry name" value="Nucleic acid-binding proteins"/>
    <property type="match status" value="1"/>
</dbReference>
<keyword evidence="4 7" id="KW-0067">ATP-binding</keyword>
<evidence type="ECO:0000256" key="2">
    <source>
        <dbReference type="ARBA" id="ARBA00022598"/>
    </source>
</evidence>
<feature type="binding site" evidence="7">
    <location>
        <position position="235"/>
    </location>
    <ligand>
        <name>ATP</name>
        <dbReference type="ChEBI" id="CHEBI:30616"/>
    </ligand>
</feature>
<dbReference type="NCBIfam" id="TIGR00459">
    <property type="entry name" value="aspS_bact"/>
    <property type="match status" value="1"/>
</dbReference>
<dbReference type="GO" id="GO:0005737">
    <property type="term" value="C:cytoplasm"/>
    <property type="evidence" value="ECO:0007669"/>
    <property type="project" value="UniProtKB-SubCell"/>
</dbReference>
<dbReference type="GO" id="GO:0050560">
    <property type="term" value="F:aspartate-tRNA(Asn) ligase activity"/>
    <property type="evidence" value="ECO:0007669"/>
    <property type="project" value="UniProtKB-EC"/>
</dbReference>
<dbReference type="InterPro" id="IPR004365">
    <property type="entry name" value="NA-bd_OB_tRNA"/>
</dbReference>
<dbReference type="InterPro" id="IPR047090">
    <property type="entry name" value="AspRS_core"/>
</dbReference>
<dbReference type="InterPro" id="IPR047089">
    <property type="entry name" value="Asp-tRNA-ligase_1_N"/>
</dbReference>
<feature type="site" description="Important for tRNA non-discrimination" evidence="7">
    <location>
        <position position="33"/>
    </location>
</feature>
<dbReference type="AlphaFoldDB" id="A0A9D1V9V2"/>
<evidence type="ECO:0000259" key="8">
    <source>
        <dbReference type="PROSITE" id="PS50862"/>
    </source>
</evidence>
<dbReference type="PRINTS" id="PR01042">
    <property type="entry name" value="TRNASYNTHASP"/>
</dbReference>
<dbReference type="PROSITE" id="PS50862">
    <property type="entry name" value="AA_TRNA_LIGASE_II"/>
    <property type="match status" value="1"/>
</dbReference>
<feature type="binding site" evidence="7">
    <location>
        <position position="493"/>
    </location>
    <ligand>
        <name>ATP</name>
        <dbReference type="ChEBI" id="CHEBI:30616"/>
    </ligand>
</feature>
<dbReference type="InterPro" id="IPR029351">
    <property type="entry name" value="GAD_dom"/>
</dbReference>
<dbReference type="EC" id="6.1.1.23" evidence="7"/>
<dbReference type="InterPro" id="IPR002312">
    <property type="entry name" value="Asp/Asn-tRNA-synth_IIb"/>
</dbReference>
<dbReference type="Gene3D" id="3.30.930.10">
    <property type="entry name" value="Bira Bifunctional Protein, Domain 2"/>
    <property type="match status" value="1"/>
</dbReference>
<gene>
    <name evidence="7 9" type="primary">aspS</name>
    <name evidence="9" type="ORF">H9862_00555</name>
</gene>
<dbReference type="InterPro" id="IPR012340">
    <property type="entry name" value="NA-bd_OB-fold"/>
</dbReference>
<keyword evidence="3 7" id="KW-0547">Nucleotide-binding</keyword>
<proteinExistence type="inferred from homology"/>
<feature type="region of interest" description="Aspartate" evidence="7">
    <location>
        <begin position="204"/>
        <end position="207"/>
    </location>
</feature>
<evidence type="ECO:0000256" key="5">
    <source>
        <dbReference type="ARBA" id="ARBA00022917"/>
    </source>
</evidence>
<keyword evidence="7" id="KW-0963">Cytoplasm</keyword>
<keyword evidence="2 7" id="KW-0436">Ligase</keyword>
<accession>A0A9D1V9V2</accession>
<dbReference type="InterPro" id="IPR004364">
    <property type="entry name" value="Aa-tRNA-synt_II"/>
</dbReference>
<dbReference type="CDD" id="cd00777">
    <property type="entry name" value="AspRS_core"/>
    <property type="match status" value="1"/>
</dbReference>
<evidence type="ECO:0000313" key="10">
    <source>
        <dbReference type="Proteomes" id="UP000823964"/>
    </source>
</evidence>
<feature type="binding site" evidence="7">
    <location>
        <position position="180"/>
    </location>
    <ligand>
        <name>L-aspartate</name>
        <dbReference type="ChEBI" id="CHEBI:29991"/>
    </ligand>
</feature>
<feature type="binding site" evidence="7">
    <location>
        <begin position="226"/>
        <end position="228"/>
    </location>
    <ligand>
        <name>ATP</name>
        <dbReference type="ChEBI" id="CHEBI:30616"/>
    </ligand>
</feature>
<comment type="subcellular location">
    <subcellularLocation>
        <location evidence="7">Cytoplasm</location>
    </subcellularLocation>
</comment>
<reference evidence="9" key="2">
    <citation type="submission" date="2021-04" db="EMBL/GenBank/DDBJ databases">
        <authorList>
            <person name="Gilroy R."/>
        </authorList>
    </citation>
    <scope>NUCLEOTIDE SEQUENCE</scope>
    <source>
        <strain evidence="9">14975</strain>
    </source>
</reference>
<keyword evidence="5 7" id="KW-0648">Protein biosynthesis</keyword>
<dbReference type="SUPFAM" id="SSF55261">
    <property type="entry name" value="GAD domain-like"/>
    <property type="match status" value="1"/>
</dbReference>
<evidence type="ECO:0000256" key="3">
    <source>
        <dbReference type="ARBA" id="ARBA00022741"/>
    </source>
</evidence>
<evidence type="ECO:0000256" key="1">
    <source>
        <dbReference type="ARBA" id="ARBA00006303"/>
    </source>
</evidence>
<dbReference type="NCBIfam" id="NF001750">
    <property type="entry name" value="PRK00476.1"/>
    <property type="match status" value="1"/>
</dbReference>
<dbReference type="GO" id="GO:0003676">
    <property type="term" value="F:nucleic acid binding"/>
    <property type="evidence" value="ECO:0007669"/>
    <property type="project" value="InterPro"/>
</dbReference>
<comment type="caution">
    <text evidence="7">Lacks conserved residue(s) required for the propagation of feature annotation.</text>
</comment>
<evidence type="ECO:0000256" key="7">
    <source>
        <dbReference type="HAMAP-Rule" id="MF_00044"/>
    </source>
</evidence>
<protein>
    <recommendedName>
        <fullName evidence="7">Aspartate--tRNA(Asp/Asn) ligase</fullName>
        <ecNumber evidence="7">6.1.1.23</ecNumber>
    </recommendedName>
    <alternativeName>
        <fullName evidence="7">Aspartyl-tRNA synthetase</fullName>
        <shortName evidence="7">AspRS</shortName>
    </alternativeName>
    <alternativeName>
        <fullName evidence="7">Non-discriminating aspartyl-tRNA synthetase</fullName>
        <shortName evidence="7">ND-AspRS</shortName>
    </alternativeName>
</protein>
<dbReference type="Pfam" id="PF02938">
    <property type="entry name" value="GAD"/>
    <property type="match status" value="1"/>
</dbReference>
<dbReference type="HAMAP" id="MF_00044">
    <property type="entry name" value="Asp_tRNA_synth_type1"/>
    <property type="match status" value="1"/>
</dbReference>
<dbReference type="GO" id="GO:0005524">
    <property type="term" value="F:ATP binding"/>
    <property type="evidence" value="ECO:0007669"/>
    <property type="project" value="UniProtKB-UniRule"/>
</dbReference>
<feature type="binding site" evidence="7">
    <location>
        <position position="500"/>
    </location>
    <ligand>
        <name>L-aspartate</name>
        <dbReference type="ChEBI" id="CHEBI:29991"/>
    </ligand>
</feature>
<dbReference type="InterPro" id="IPR004524">
    <property type="entry name" value="Asp-tRNA-ligase_1"/>
</dbReference>
<feature type="domain" description="Aminoacyl-transfer RNA synthetases class-II family profile" evidence="8">
    <location>
        <begin position="149"/>
        <end position="566"/>
    </location>
</feature>
<dbReference type="Gene3D" id="3.30.1360.30">
    <property type="entry name" value="GAD-like domain"/>
    <property type="match status" value="1"/>
</dbReference>
<feature type="binding site" evidence="7">
    <location>
        <begin position="545"/>
        <end position="548"/>
    </location>
    <ligand>
        <name>ATP</name>
        <dbReference type="ChEBI" id="CHEBI:30616"/>
    </ligand>
</feature>
<comment type="similarity">
    <text evidence="1 7">Belongs to the class-II aminoacyl-tRNA synthetase family. Type 1 subfamily.</text>
</comment>
<feature type="binding site" evidence="7">
    <location>
        <position position="226"/>
    </location>
    <ligand>
        <name>L-aspartate</name>
        <dbReference type="ChEBI" id="CHEBI:29991"/>
    </ligand>
</feature>
<dbReference type="Pfam" id="PF01336">
    <property type="entry name" value="tRNA_anti-codon"/>
    <property type="match status" value="1"/>
</dbReference>
<keyword evidence="6 7" id="KW-0030">Aminoacyl-tRNA synthetase</keyword>
<dbReference type="EMBL" id="DXFQ01000009">
    <property type="protein sequence ID" value="HIX19074.1"/>
    <property type="molecule type" value="Genomic_DNA"/>
</dbReference>
<dbReference type="Gene3D" id="2.40.50.140">
    <property type="entry name" value="Nucleic acid-binding proteins"/>
    <property type="match status" value="1"/>
</dbReference>
<dbReference type="PANTHER" id="PTHR22594:SF5">
    <property type="entry name" value="ASPARTATE--TRNA LIGASE, MITOCHONDRIAL"/>
    <property type="match status" value="1"/>
</dbReference>
<dbReference type="CDD" id="cd04317">
    <property type="entry name" value="EcAspRS_like_N"/>
    <property type="match status" value="1"/>
</dbReference>
<dbReference type="SUPFAM" id="SSF55681">
    <property type="entry name" value="Class II aaRS and biotin synthetases"/>
    <property type="match status" value="1"/>
</dbReference>
<evidence type="ECO:0000256" key="6">
    <source>
        <dbReference type="ARBA" id="ARBA00023146"/>
    </source>
</evidence>
<comment type="subunit">
    <text evidence="7">Homodimer.</text>
</comment>
<dbReference type="Pfam" id="PF00152">
    <property type="entry name" value="tRNA-synt_2"/>
    <property type="match status" value="1"/>
</dbReference>
<evidence type="ECO:0000256" key="4">
    <source>
        <dbReference type="ARBA" id="ARBA00022840"/>
    </source>
</evidence>
<sequence length="628" mass="70154">MSTYRTHNCNALRLSDVGRTVTLSGWVDTVRDHGGVIFIDLRDREGKTQVVFHPENNADLAKQAEALRVESVISVTGKVVGRLKTDEVDATNPDLPTGEIEVEAESMKVLNRAAVLPFQLDRTVSNEDIRLKYRFLDLRRANMQRNIILRHRITKTMRDYLDEQGFLEIETPILSKSTPEGARDFLVPSRLSPGCFYALPQAPQQYKQLLMVAGMEKYFQVARCFRDEDLRADRQPEFTQIDIEASFITPEDIYNWVEQMLKRVFKESVGRDIVTPFPRMTWHDAMDQYGSDKPERRFEMKLTDCSDIFAKSDFRVFSGAVANGGVVKAINAKNFSPSVGQVDSLTKTAVEAGAKGLAYIKVRDVNDRDGWKSPITKRLTDAEIDALRERLNIESGDCIFFAAGPWEESCTILGRVRLECAGYMELLKGNTDVDLFWVTRFPLFGWDAEEQRFCAIHHPFTRPVPEDVDKVLRGEISTDLCAEAYDVIFNGNELGGGSIRIHERDLQDATFRALGLDEATIQEQFGHILSAFSFGAPPHGGLALGLDRVVMLIGGCESIREVIAFPKNNRGADLMSDSPAPAEPNQLRDIHIQVKLPEKLRLKLEAEKAAAAAAAAAEAAGEAPAPQA</sequence>
<name>A0A9D1V9V2_9BACT</name>
<organism evidence="9 10">
    <name type="scientific">Candidatus Akkermansia intestinigallinarum</name>
    <dbReference type="NCBI Taxonomy" id="2838431"/>
    <lineage>
        <taxon>Bacteria</taxon>
        <taxon>Pseudomonadati</taxon>
        <taxon>Verrucomicrobiota</taxon>
        <taxon>Verrucomicrobiia</taxon>
        <taxon>Verrucomicrobiales</taxon>
        <taxon>Akkermansiaceae</taxon>
        <taxon>Akkermansia</taxon>
    </lineage>
</organism>
<dbReference type="Proteomes" id="UP000823964">
    <property type="component" value="Unassembled WGS sequence"/>
</dbReference>
<evidence type="ECO:0000313" key="9">
    <source>
        <dbReference type="EMBL" id="HIX19074.1"/>
    </source>
</evidence>
<feature type="binding site" evidence="7">
    <location>
        <position position="457"/>
    </location>
    <ligand>
        <name>L-aspartate</name>
        <dbReference type="ChEBI" id="CHEBI:29991"/>
    </ligand>
</feature>
<comment type="caution">
    <text evidence="9">The sequence shown here is derived from an EMBL/GenBank/DDBJ whole genome shotgun (WGS) entry which is preliminary data.</text>
</comment>